<organism evidence="1">
    <name type="scientific">Ixodes scapularis</name>
    <name type="common">Black-legged tick</name>
    <name type="synonym">Deer tick</name>
    <dbReference type="NCBI Taxonomy" id="6945"/>
    <lineage>
        <taxon>Eukaryota</taxon>
        <taxon>Metazoa</taxon>
        <taxon>Ecdysozoa</taxon>
        <taxon>Arthropoda</taxon>
        <taxon>Chelicerata</taxon>
        <taxon>Arachnida</taxon>
        <taxon>Acari</taxon>
        <taxon>Parasitiformes</taxon>
        <taxon>Ixodida</taxon>
        <taxon>Ixodoidea</taxon>
        <taxon>Ixodidae</taxon>
        <taxon>Ixodinae</taxon>
        <taxon>Ixodes</taxon>
    </lineage>
</organism>
<name>A0A4D5RYA5_IXOSC</name>
<sequence length="93" mass="10474">MLSFCCAGSGLFCLRKSNATCRPCLLFYSDNLSSGIFLPLSVNGEELFCFVMLFSFNDVSYRNVFSAKLVLRAVETRLHMLNPSCYLVHTPFV</sequence>
<proteinExistence type="predicted"/>
<evidence type="ECO:0000313" key="1">
    <source>
        <dbReference type="EMBL" id="MOY42029.1"/>
    </source>
</evidence>
<accession>A0A4D5RYA5</accession>
<reference evidence="1" key="1">
    <citation type="submission" date="2019-04" db="EMBL/GenBank/DDBJ databases">
        <title>An insight into the mialome of Ixodes scapularis.</title>
        <authorList>
            <person name="Ribeiro J.M."/>
            <person name="Mather T.N."/>
            <person name="Karim S."/>
        </authorList>
    </citation>
    <scope>NUCLEOTIDE SEQUENCE</scope>
</reference>
<dbReference type="EMBL" id="GHJT01008058">
    <property type="protein sequence ID" value="MOY42029.1"/>
    <property type="molecule type" value="Transcribed_RNA"/>
</dbReference>
<protein>
    <submittedName>
        <fullName evidence="1">Putative secreted protein</fullName>
    </submittedName>
</protein>
<dbReference type="AlphaFoldDB" id="A0A4D5RYA5"/>